<dbReference type="InterPro" id="IPR000425">
    <property type="entry name" value="MIP"/>
</dbReference>
<evidence type="ECO:0000256" key="1">
    <source>
        <dbReference type="ARBA" id="ARBA00004141"/>
    </source>
</evidence>
<evidence type="ECO:0000256" key="6">
    <source>
        <dbReference type="RuleBase" id="RU000477"/>
    </source>
</evidence>
<dbReference type="InterPro" id="IPR034294">
    <property type="entry name" value="Aquaporin_transptr"/>
</dbReference>
<proteinExistence type="inferred from homology"/>
<accession>A0AAN0VIG3</accession>
<evidence type="ECO:0000256" key="7">
    <source>
        <dbReference type="SAM" id="Phobius"/>
    </source>
</evidence>
<dbReference type="PRINTS" id="PR00783">
    <property type="entry name" value="MINTRINSICP"/>
</dbReference>
<keyword evidence="2 6" id="KW-0813">Transport</keyword>
<feature type="transmembrane region" description="Helical" evidence="7">
    <location>
        <begin position="36"/>
        <end position="59"/>
    </location>
</feature>
<evidence type="ECO:0000256" key="4">
    <source>
        <dbReference type="ARBA" id="ARBA00022989"/>
    </source>
</evidence>
<feature type="transmembrane region" description="Helical" evidence="7">
    <location>
        <begin position="122"/>
        <end position="141"/>
    </location>
</feature>
<evidence type="ECO:0000256" key="2">
    <source>
        <dbReference type="ARBA" id="ARBA00022448"/>
    </source>
</evidence>
<dbReference type="GO" id="GO:0016020">
    <property type="term" value="C:membrane"/>
    <property type="evidence" value="ECO:0007669"/>
    <property type="project" value="UniProtKB-SubCell"/>
</dbReference>
<evidence type="ECO:0000256" key="5">
    <source>
        <dbReference type="ARBA" id="ARBA00023136"/>
    </source>
</evidence>
<feature type="transmembrane region" description="Helical" evidence="7">
    <location>
        <begin position="80"/>
        <end position="102"/>
    </location>
</feature>
<dbReference type="InterPro" id="IPR023271">
    <property type="entry name" value="Aquaporin-like"/>
</dbReference>
<reference evidence="8 9" key="1">
    <citation type="journal article" date="2014" name="ISME J.">
        <title>Adaptation of an abundant Roseobacter RCA organism to pelagic systems revealed by genomic and transcriptomic analyses.</title>
        <authorList>
            <person name="Voget S."/>
            <person name="Wemheuer B."/>
            <person name="Brinkhoff T."/>
            <person name="Vollmers J."/>
            <person name="Dietrich S."/>
            <person name="Giebel H.A."/>
            <person name="Beardsley C."/>
            <person name="Sardemann C."/>
            <person name="Bakenhus I."/>
            <person name="Billerbeck S."/>
            <person name="Daniel R."/>
            <person name="Simon M."/>
        </authorList>
    </citation>
    <scope>NUCLEOTIDE SEQUENCE [LARGE SCALE GENOMIC DNA]</scope>
    <source>
        <strain evidence="8 9">RCA23</strain>
    </source>
</reference>
<dbReference type="PANTHER" id="PTHR45724:SF13">
    <property type="entry name" value="AQUAPORIN NIP1-1-RELATED"/>
    <property type="match status" value="1"/>
</dbReference>
<feature type="transmembrane region" description="Helical" evidence="7">
    <location>
        <begin position="189"/>
        <end position="213"/>
    </location>
</feature>
<keyword evidence="5 7" id="KW-0472">Membrane</keyword>
<evidence type="ECO:0000313" key="9">
    <source>
        <dbReference type="Proteomes" id="UP000028680"/>
    </source>
</evidence>
<evidence type="ECO:0000313" key="8">
    <source>
        <dbReference type="EMBL" id="AII87127.1"/>
    </source>
</evidence>
<evidence type="ECO:0000256" key="3">
    <source>
        <dbReference type="ARBA" id="ARBA00022692"/>
    </source>
</evidence>
<dbReference type="SUPFAM" id="SSF81338">
    <property type="entry name" value="Aquaporin-like"/>
    <property type="match status" value="1"/>
</dbReference>
<dbReference type="PANTHER" id="PTHR45724">
    <property type="entry name" value="AQUAPORIN NIP2-1"/>
    <property type="match status" value="1"/>
</dbReference>
<sequence>MKNAVLAEFLGTGFLLVSVVGSGIMAETLAGGNIALALLANAIATGCMLYCIITLFGAVSGAHFNPIVSLAFVLRGEMPITRACAFISAQIFGAITGVILTHAMFDQSLFQLSQTPRSGGPLWVSEIFASFGLLLIVFGGLAQNSKAIATMVALYITGAYWFTASTSFANPAVSIARALSDTFAGIDPAHVPMFILCQLIGMALALWAVRAVFNTETSG</sequence>
<dbReference type="Proteomes" id="UP000028680">
    <property type="component" value="Chromosome"/>
</dbReference>
<dbReference type="Pfam" id="PF00230">
    <property type="entry name" value="MIP"/>
    <property type="match status" value="1"/>
</dbReference>
<dbReference type="AlphaFoldDB" id="A0AAN0VIG3"/>
<comment type="similarity">
    <text evidence="6">Belongs to the MIP/aquaporin (TC 1.A.8) family.</text>
</comment>
<feature type="transmembrane region" description="Helical" evidence="7">
    <location>
        <begin position="148"/>
        <end position="169"/>
    </location>
</feature>
<dbReference type="GO" id="GO:0015267">
    <property type="term" value="F:channel activity"/>
    <property type="evidence" value="ECO:0007669"/>
    <property type="project" value="InterPro"/>
</dbReference>
<organism evidence="8 9">
    <name type="scientific">Planktomarina temperata RCA23</name>
    <dbReference type="NCBI Taxonomy" id="666509"/>
    <lineage>
        <taxon>Bacteria</taxon>
        <taxon>Pseudomonadati</taxon>
        <taxon>Pseudomonadota</taxon>
        <taxon>Alphaproteobacteria</taxon>
        <taxon>Rhodobacterales</taxon>
        <taxon>Paracoccaceae</taxon>
        <taxon>Planktomarina</taxon>
    </lineage>
</organism>
<protein>
    <submittedName>
        <fullName evidence="8">Aquaporin AqpZ</fullName>
    </submittedName>
</protein>
<name>A0AAN0VIG3_9RHOB</name>
<dbReference type="KEGG" id="ptp:RCA23_c15900"/>
<dbReference type="Gene3D" id="1.20.1080.10">
    <property type="entry name" value="Glycerol uptake facilitator protein"/>
    <property type="match status" value="1"/>
</dbReference>
<dbReference type="EMBL" id="CP003984">
    <property type="protein sequence ID" value="AII87127.1"/>
    <property type="molecule type" value="Genomic_DNA"/>
</dbReference>
<keyword evidence="9" id="KW-1185">Reference proteome</keyword>
<comment type="subcellular location">
    <subcellularLocation>
        <location evidence="1">Membrane</location>
        <topology evidence="1">Multi-pass membrane protein</topology>
    </subcellularLocation>
</comment>
<keyword evidence="4 7" id="KW-1133">Transmembrane helix</keyword>
<keyword evidence="3 6" id="KW-0812">Transmembrane</keyword>
<gene>
    <name evidence="8" type="primary">aqpZ</name>
    <name evidence="8" type="ORF">RCA23_c15900</name>
</gene>